<proteinExistence type="predicted"/>
<dbReference type="SUPFAM" id="SSF143744">
    <property type="entry name" value="GlcG-like"/>
    <property type="match status" value="1"/>
</dbReference>
<dbReference type="EMBL" id="JJOA01000056">
    <property type="protein sequence ID" value="KEA55189.1"/>
    <property type="molecule type" value="Genomic_DNA"/>
</dbReference>
<name>A0A071M2J1_9BURK</name>
<dbReference type="InterPro" id="IPR005624">
    <property type="entry name" value="PduO/GlcC-like"/>
</dbReference>
<dbReference type="Gene3D" id="3.30.450.150">
    <property type="entry name" value="Haem-degrading domain"/>
    <property type="match status" value="1"/>
</dbReference>
<evidence type="ECO:0008006" key="2">
    <source>
        <dbReference type="Google" id="ProtNLM"/>
    </source>
</evidence>
<dbReference type="PANTHER" id="PTHR34309:SF1">
    <property type="entry name" value="PROTEIN GLCG"/>
    <property type="match status" value="1"/>
</dbReference>
<organism evidence="1">
    <name type="scientific">Burkholderia cenocepacia</name>
    <dbReference type="NCBI Taxonomy" id="95486"/>
    <lineage>
        <taxon>Bacteria</taxon>
        <taxon>Pseudomonadati</taxon>
        <taxon>Pseudomonadota</taxon>
        <taxon>Betaproteobacteria</taxon>
        <taxon>Burkholderiales</taxon>
        <taxon>Burkholderiaceae</taxon>
        <taxon>Burkholderia</taxon>
        <taxon>Burkholderia cepacia complex</taxon>
    </lineage>
</organism>
<comment type="caution">
    <text evidence="1">The sequence shown here is derived from an EMBL/GenBank/DDBJ whole genome shotgun (WGS) entry which is preliminary data.</text>
</comment>
<dbReference type="PANTHER" id="PTHR34309">
    <property type="entry name" value="SLR1406 PROTEIN"/>
    <property type="match status" value="1"/>
</dbReference>
<dbReference type="InterPro" id="IPR052517">
    <property type="entry name" value="GlcG_carb_metab_protein"/>
</dbReference>
<sequence>MSPVTAALPLAAARRAIDAALAHAASLQVDGVAIAIVDAGANLLAFVRTDDCFLGAIDLAQRKALTAVRFRASTDALGAMSGDGPLHGIEHSHGGLVTFGGGEPLIDGNGRCVGAIGVSGGSVDEDTAIARHGRDRFPATLHLPTTG</sequence>
<gene>
    <name evidence="1" type="ORF">DT99_31680</name>
</gene>
<dbReference type="OrthoDB" id="1684899at2"/>
<dbReference type="AlphaFoldDB" id="A0A071M2J1"/>
<evidence type="ECO:0000313" key="1">
    <source>
        <dbReference type="EMBL" id="KEA55189.1"/>
    </source>
</evidence>
<dbReference type="InterPro" id="IPR038084">
    <property type="entry name" value="PduO/GlcC-like_sf"/>
</dbReference>
<protein>
    <recommendedName>
        <fullName evidence="2">Heme-binding protein</fullName>
    </recommendedName>
</protein>
<accession>A0A071M2J1</accession>
<reference evidence="1" key="1">
    <citation type="submission" date="2014-04" db="EMBL/GenBank/DDBJ databases">
        <title>In planta biocontrol of soil-borne Fusarium wilt of banana through a plant endophytic bacterium, Burkholderia cenocepacia 869T2.</title>
        <authorList>
            <person name="Ho Y.-N."/>
            <person name="Chiang H.-M."/>
            <person name="Chao C.-P."/>
            <person name="Su C.-C."/>
            <person name="Hsu H.-F."/>
            <person name="Guo C.-T."/>
            <person name="Hsieh J.-L."/>
            <person name="Huang C.-C."/>
        </authorList>
    </citation>
    <scope>NUCLEOTIDE SEQUENCE [LARGE SCALE GENOMIC DNA]</scope>
    <source>
        <strain evidence="1">869T2</strain>
    </source>
</reference>
<dbReference type="Pfam" id="PF03928">
    <property type="entry name" value="HbpS-like"/>
    <property type="match status" value="1"/>
</dbReference>